<dbReference type="SUPFAM" id="SSF103473">
    <property type="entry name" value="MFS general substrate transporter"/>
    <property type="match status" value="1"/>
</dbReference>
<reference evidence="11" key="1">
    <citation type="journal article" date="2019" name="Int. J. Syst. Evol. Microbiol.">
        <title>The Global Catalogue of Microorganisms (GCM) 10K type strain sequencing project: providing services to taxonomists for standard genome sequencing and annotation.</title>
        <authorList>
            <consortium name="The Broad Institute Genomics Platform"/>
            <consortium name="The Broad Institute Genome Sequencing Center for Infectious Disease"/>
            <person name="Wu L."/>
            <person name="Ma J."/>
        </authorList>
    </citation>
    <scope>NUCLEOTIDE SEQUENCE [LARGE SCALE GENOMIC DNA]</scope>
    <source>
        <strain evidence="11">JCM 16259</strain>
    </source>
</reference>
<feature type="region of interest" description="Disordered" evidence="7">
    <location>
        <begin position="1"/>
        <end position="33"/>
    </location>
</feature>
<keyword evidence="6 8" id="KW-0472">Membrane</keyword>
<feature type="transmembrane region" description="Helical" evidence="8">
    <location>
        <begin position="397"/>
        <end position="415"/>
    </location>
</feature>
<dbReference type="InterPro" id="IPR036259">
    <property type="entry name" value="MFS_trans_sf"/>
</dbReference>
<feature type="transmembrane region" description="Helical" evidence="8">
    <location>
        <begin position="221"/>
        <end position="241"/>
    </location>
</feature>
<dbReference type="InterPro" id="IPR050171">
    <property type="entry name" value="MFS_Transporters"/>
</dbReference>
<keyword evidence="5 8" id="KW-1133">Transmembrane helix</keyword>
<feature type="transmembrane region" description="Helical" evidence="8">
    <location>
        <begin position="162"/>
        <end position="181"/>
    </location>
</feature>
<feature type="transmembrane region" description="Helical" evidence="8">
    <location>
        <begin position="303"/>
        <end position="321"/>
    </location>
</feature>
<dbReference type="Gene3D" id="1.20.1250.20">
    <property type="entry name" value="MFS general substrate transporter like domains"/>
    <property type="match status" value="1"/>
</dbReference>
<feature type="transmembrane region" description="Helical" evidence="8">
    <location>
        <begin position="435"/>
        <end position="458"/>
    </location>
</feature>
<gene>
    <name evidence="10" type="ORF">GCM10009858_38800</name>
</gene>
<feature type="domain" description="Major facilitator superfamily (MFS) profile" evidence="9">
    <location>
        <begin position="96"/>
        <end position="490"/>
    </location>
</feature>
<feature type="transmembrane region" description="Helical" evidence="8">
    <location>
        <begin position="99"/>
        <end position="121"/>
    </location>
</feature>
<comment type="subcellular location">
    <subcellularLocation>
        <location evidence="1">Cell membrane</location>
        <topology evidence="1">Multi-pass membrane protein</topology>
    </subcellularLocation>
</comment>
<evidence type="ECO:0000256" key="4">
    <source>
        <dbReference type="ARBA" id="ARBA00022692"/>
    </source>
</evidence>
<dbReference type="PRINTS" id="PR01035">
    <property type="entry name" value="TCRTETA"/>
</dbReference>
<evidence type="ECO:0000256" key="5">
    <source>
        <dbReference type="ARBA" id="ARBA00022989"/>
    </source>
</evidence>
<feature type="compositionally biased region" description="Basic and acidic residues" evidence="7">
    <location>
        <begin position="1"/>
        <end position="15"/>
    </location>
</feature>
<dbReference type="PANTHER" id="PTHR23517:SF2">
    <property type="entry name" value="MULTIDRUG RESISTANCE PROTEIN MDTH"/>
    <property type="match status" value="1"/>
</dbReference>
<evidence type="ECO:0000256" key="8">
    <source>
        <dbReference type="SAM" id="Phobius"/>
    </source>
</evidence>
<dbReference type="Proteomes" id="UP001500730">
    <property type="component" value="Unassembled WGS sequence"/>
</dbReference>
<feature type="transmembrane region" description="Helical" evidence="8">
    <location>
        <begin position="133"/>
        <end position="155"/>
    </location>
</feature>
<evidence type="ECO:0000256" key="3">
    <source>
        <dbReference type="ARBA" id="ARBA00022475"/>
    </source>
</evidence>
<dbReference type="Pfam" id="PF07690">
    <property type="entry name" value="MFS_1"/>
    <property type="match status" value="1"/>
</dbReference>
<name>A0ABP5ZIA1_9MICO</name>
<keyword evidence="4 8" id="KW-0812">Transmembrane</keyword>
<evidence type="ECO:0000313" key="11">
    <source>
        <dbReference type="Proteomes" id="UP001500730"/>
    </source>
</evidence>
<organism evidence="10 11">
    <name type="scientific">Terrabacter carboxydivorans</name>
    <dbReference type="NCBI Taxonomy" id="619730"/>
    <lineage>
        <taxon>Bacteria</taxon>
        <taxon>Bacillati</taxon>
        <taxon>Actinomycetota</taxon>
        <taxon>Actinomycetes</taxon>
        <taxon>Micrococcales</taxon>
        <taxon>Intrasporangiaceae</taxon>
        <taxon>Terrabacter</taxon>
    </lineage>
</organism>
<dbReference type="PROSITE" id="PS50850">
    <property type="entry name" value="MFS"/>
    <property type="match status" value="1"/>
</dbReference>
<evidence type="ECO:0000256" key="6">
    <source>
        <dbReference type="ARBA" id="ARBA00023136"/>
    </source>
</evidence>
<evidence type="ECO:0000313" key="10">
    <source>
        <dbReference type="EMBL" id="GAA2496801.1"/>
    </source>
</evidence>
<keyword evidence="3" id="KW-1003">Cell membrane</keyword>
<dbReference type="PANTHER" id="PTHR23517">
    <property type="entry name" value="RESISTANCE PROTEIN MDTM, PUTATIVE-RELATED-RELATED"/>
    <property type="match status" value="1"/>
</dbReference>
<protein>
    <submittedName>
        <fullName evidence="10">MFS transporter</fullName>
    </submittedName>
</protein>
<evidence type="ECO:0000256" key="7">
    <source>
        <dbReference type="SAM" id="MobiDB-lite"/>
    </source>
</evidence>
<evidence type="ECO:0000259" key="9">
    <source>
        <dbReference type="PROSITE" id="PS50850"/>
    </source>
</evidence>
<feature type="transmembrane region" description="Helical" evidence="8">
    <location>
        <begin position="187"/>
        <end position="209"/>
    </location>
</feature>
<keyword evidence="2" id="KW-0813">Transport</keyword>
<feature type="transmembrane region" description="Helical" evidence="8">
    <location>
        <begin position="371"/>
        <end position="391"/>
    </location>
</feature>
<proteinExistence type="predicted"/>
<keyword evidence="11" id="KW-1185">Reference proteome</keyword>
<feature type="transmembrane region" description="Helical" evidence="8">
    <location>
        <begin position="341"/>
        <end position="359"/>
    </location>
</feature>
<accession>A0ABP5ZIA1</accession>
<dbReference type="InterPro" id="IPR011701">
    <property type="entry name" value="MFS"/>
</dbReference>
<sequence>MPPAARNERPLRPRADGSPIPADESVPDQAGLRPAARVVDRWDGHRTLMGTGLTAYALEKRATAVGGARQTSPVSSTSPAPARPRLSSFWHDLPREGKLLISTVVFQSMGTGLVLPFMVVYLHEVRGISLETVGLLLALQAGVGIVLVTPAGALIDRIGPRRVYASSLVALMVADVVLAFATTTGQAAAALVLMGYGFGIVWPASSALIGNLIPTEQRQRYFGINFTLLNLGIGIGGIVGGRFVDVSRPGTFVTIYLLDALSYVPGLFILLVSLRHARDRVQRPVDADAAQVSYLALLRDPRLRALLLLAAVAALVSYPQLNAGMPAYARAEGRISTEGLGYAFAANTLVIVVLQLFVLQRIEGRRRTRVTVVMALTWMVAWALLGATSLVPGTVTATILLAACAGVFGLGETMLQPTSAAMINDLAPDHLRGRYNALSSLMFSVAFVVGPVVSSLLIGRHLGLVYVGFLVGGCAVLAVIALLVERRLPPHVNGVREPAPVGVGVPAATDGAISG</sequence>
<evidence type="ECO:0000256" key="2">
    <source>
        <dbReference type="ARBA" id="ARBA00022448"/>
    </source>
</evidence>
<comment type="caution">
    <text evidence="10">The sequence shown here is derived from an EMBL/GenBank/DDBJ whole genome shotgun (WGS) entry which is preliminary data.</text>
</comment>
<evidence type="ECO:0000256" key="1">
    <source>
        <dbReference type="ARBA" id="ARBA00004651"/>
    </source>
</evidence>
<dbReference type="EMBL" id="BAAARE010000021">
    <property type="protein sequence ID" value="GAA2496801.1"/>
    <property type="molecule type" value="Genomic_DNA"/>
</dbReference>
<dbReference type="InterPro" id="IPR001958">
    <property type="entry name" value="Tet-R_TetA/multi-R_MdtG-like"/>
</dbReference>
<feature type="transmembrane region" description="Helical" evidence="8">
    <location>
        <begin position="464"/>
        <end position="484"/>
    </location>
</feature>
<feature type="transmembrane region" description="Helical" evidence="8">
    <location>
        <begin position="253"/>
        <end position="274"/>
    </location>
</feature>
<dbReference type="InterPro" id="IPR020846">
    <property type="entry name" value="MFS_dom"/>
</dbReference>